<dbReference type="InterPro" id="IPR036052">
    <property type="entry name" value="TrpB-like_PALP_sf"/>
</dbReference>
<name>A0AAN8UG46_SOLBU</name>
<dbReference type="SUPFAM" id="SSF53686">
    <property type="entry name" value="Tryptophan synthase beta subunit-like PLP-dependent enzymes"/>
    <property type="match status" value="1"/>
</dbReference>
<evidence type="ECO:0000313" key="2">
    <source>
        <dbReference type="Proteomes" id="UP001371456"/>
    </source>
</evidence>
<comment type="caution">
    <text evidence="1">The sequence shown here is derived from an EMBL/GenBank/DDBJ whole genome shotgun (WGS) entry which is preliminary data.</text>
</comment>
<evidence type="ECO:0000313" key="1">
    <source>
        <dbReference type="EMBL" id="KAK6804837.1"/>
    </source>
</evidence>
<accession>A0AAN8UG46</accession>
<keyword evidence="2" id="KW-1185">Reference proteome</keyword>
<protein>
    <submittedName>
        <fullName evidence="1">Uncharacterized protein</fullName>
    </submittedName>
</protein>
<sequence length="43" mass="4552">MLISLDSNVNSLLIETVLIEISSGNTGIGLVSIAAARGYNLRY</sequence>
<proteinExistence type="predicted"/>
<dbReference type="EMBL" id="JBANQN010000001">
    <property type="protein sequence ID" value="KAK6804837.1"/>
    <property type="molecule type" value="Genomic_DNA"/>
</dbReference>
<dbReference type="Proteomes" id="UP001371456">
    <property type="component" value="Unassembled WGS sequence"/>
</dbReference>
<organism evidence="1 2">
    <name type="scientific">Solanum bulbocastanum</name>
    <name type="common">Wild potato</name>
    <dbReference type="NCBI Taxonomy" id="147425"/>
    <lineage>
        <taxon>Eukaryota</taxon>
        <taxon>Viridiplantae</taxon>
        <taxon>Streptophyta</taxon>
        <taxon>Embryophyta</taxon>
        <taxon>Tracheophyta</taxon>
        <taxon>Spermatophyta</taxon>
        <taxon>Magnoliopsida</taxon>
        <taxon>eudicotyledons</taxon>
        <taxon>Gunneridae</taxon>
        <taxon>Pentapetalae</taxon>
        <taxon>asterids</taxon>
        <taxon>lamiids</taxon>
        <taxon>Solanales</taxon>
        <taxon>Solanaceae</taxon>
        <taxon>Solanoideae</taxon>
        <taxon>Solaneae</taxon>
        <taxon>Solanum</taxon>
    </lineage>
</organism>
<gene>
    <name evidence="1" type="ORF">RDI58_002621</name>
</gene>
<dbReference type="AlphaFoldDB" id="A0AAN8UG46"/>
<reference evidence="1 2" key="1">
    <citation type="submission" date="2024-02" db="EMBL/GenBank/DDBJ databases">
        <title>de novo genome assembly of Solanum bulbocastanum strain 11H21.</title>
        <authorList>
            <person name="Hosaka A.J."/>
        </authorList>
    </citation>
    <scope>NUCLEOTIDE SEQUENCE [LARGE SCALE GENOMIC DNA]</scope>
    <source>
        <tissue evidence="1">Young leaves</tissue>
    </source>
</reference>
<dbReference type="Gene3D" id="3.40.50.1100">
    <property type="match status" value="1"/>
</dbReference>